<evidence type="ECO:0000313" key="3">
    <source>
        <dbReference type="Proteomes" id="UP000703661"/>
    </source>
</evidence>
<feature type="signal peptide" evidence="1">
    <location>
        <begin position="1"/>
        <end position="21"/>
    </location>
</feature>
<keyword evidence="3" id="KW-1185">Reference proteome</keyword>
<name>A0A9P6MZN3_9FUNG</name>
<dbReference type="Proteomes" id="UP000703661">
    <property type="component" value="Unassembled WGS sequence"/>
</dbReference>
<dbReference type="EMBL" id="JAAAID010000261">
    <property type="protein sequence ID" value="KAG0019782.1"/>
    <property type="molecule type" value="Genomic_DNA"/>
</dbReference>
<evidence type="ECO:0000313" key="2">
    <source>
        <dbReference type="EMBL" id="KAG0019782.1"/>
    </source>
</evidence>
<protein>
    <submittedName>
        <fullName evidence="2">Uncharacterized protein</fullName>
    </submittedName>
</protein>
<feature type="chain" id="PRO_5040478600" evidence="1">
    <location>
        <begin position="22"/>
        <end position="252"/>
    </location>
</feature>
<dbReference type="OrthoDB" id="2447874at2759"/>
<comment type="caution">
    <text evidence="2">The sequence shown here is derived from an EMBL/GenBank/DDBJ whole genome shotgun (WGS) entry which is preliminary data.</text>
</comment>
<gene>
    <name evidence="2" type="ORF">BGZ80_005283</name>
</gene>
<sequence>MTRIHFTPLLAAVALLALTTAAPSPSHLLSDQDLSALAPPDLSTLSAPIVAPVAAPIAPVAAPVASASPQVIPPQDISVGSETGVFPVTGVYPSLIYRPAIQLYDPLVSFQSGDDGSSDYGVYGGYGGYGFGGYSYDASPYIANGPAGVINRRQVPTGPSGQPSGVVGSSSDVATNTVIQPIVRIQPHALQPVPVPSLGIRDVMIANMASTGAVIATGGEIATGEISAVVGTTAAATATAIGSAKDRFGGVQ</sequence>
<keyword evidence="1" id="KW-0732">Signal</keyword>
<accession>A0A9P6MZN3</accession>
<proteinExistence type="predicted"/>
<organism evidence="2 3">
    <name type="scientific">Entomortierella chlamydospora</name>
    <dbReference type="NCBI Taxonomy" id="101097"/>
    <lineage>
        <taxon>Eukaryota</taxon>
        <taxon>Fungi</taxon>
        <taxon>Fungi incertae sedis</taxon>
        <taxon>Mucoromycota</taxon>
        <taxon>Mortierellomycotina</taxon>
        <taxon>Mortierellomycetes</taxon>
        <taxon>Mortierellales</taxon>
        <taxon>Mortierellaceae</taxon>
        <taxon>Entomortierella</taxon>
    </lineage>
</organism>
<reference evidence="2" key="1">
    <citation type="journal article" date="2020" name="Fungal Divers.">
        <title>Resolving the Mortierellaceae phylogeny through synthesis of multi-gene phylogenetics and phylogenomics.</title>
        <authorList>
            <person name="Vandepol N."/>
            <person name="Liber J."/>
            <person name="Desiro A."/>
            <person name="Na H."/>
            <person name="Kennedy M."/>
            <person name="Barry K."/>
            <person name="Grigoriev I.V."/>
            <person name="Miller A.N."/>
            <person name="O'Donnell K."/>
            <person name="Stajich J.E."/>
            <person name="Bonito G."/>
        </authorList>
    </citation>
    <scope>NUCLEOTIDE SEQUENCE</scope>
    <source>
        <strain evidence="2">NRRL 2769</strain>
    </source>
</reference>
<evidence type="ECO:0000256" key="1">
    <source>
        <dbReference type="SAM" id="SignalP"/>
    </source>
</evidence>
<dbReference type="AlphaFoldDB" id="A0A9P6MZN3"/>